<comment type="caution">
    <text evidence="11">Lacks conserved residue(s) required for the propagation of feature annotation.</text>
</comment>
<dbReference type="PROSITE" id="PS00952">
    <property type="entry name" value="ER_LUMEN_RECEPTOR_2"/>
    <property type="match status" value="1"/>
</dbReference>
<keyword evidence="3 11" id="KW-0813">Transport</keyword>
<feature type="transmembrane region" description="Helical" evidence="11">
    <location>
        <begin position="36"/>
        <end position="53"/>
    </location>
</feature>
<keyword evidence="7 11" id="KW-0653">Protein transport</keyword>
<keyword evidence="8 11" id="KW-1133">Transmembrane helix</keyword>
<keyword evidence="5 11" id="KW-0256">Endoplasmic reticulum</keyword>
<dbReference type="PRINTS" id="PR00660">
    <property type="entry name" value="ERLUMENR"/>
</dbReference>
<dbReference type="GO" id="GO:0016192">
    <property type="term" value="P:vesicle-mediated transport"/>
    <property type="evidence" value="ECO:0007669"/>
    <property type="project" value="UniProtKB-KW"/>
</dbReference>
<evidence type="ECO:0000256" key="9">
    <source>
        <dbReference type="ARBA" id="ARBA00023136"/>
    </source>
</evidence>
<dbReference type="RefSeq" id="XP_056036953.1">
    <property type="nucleotide sequence ID" value="XM_056179429.1"/>
</dbReference>
<dbReference type="EMBL" id="CP115611">
    <property type="protein sequence ID" value="WBW72710.1"/>
    <property type="molecule type" value="Genomic_DNA"/>
</dbReference>
<gene>
    <name evidence="12" type="primary">erd2</name>
    <name evidence="12" type="ORF">SOMG_00635</name>
</gene>
<evidence type="ECO:0000256" key="8">
    <source>
        <dbReference type="ARBA" id="ARBA00022989"/>
    </source>
</evidence>
<dbReference type="AlphaFoldDB" id="A0AAF0AW47"/>
<accession>A0AAF0AW47</accession>
<dbReference type="GO" id="GO:0006621">
    <property type="term" value="P:protein retention in ER lumen"/>
    <property type="evidence" value="ECO:0007669"/>
    <property type="project" value="InterPro"/>
</dbReference>
<dbReference type="PANTHER" id="PTHR10585">
    <property type="entry name" value="ER LUMEN PROTEIN RETAINING RECEPTOR"/>
    <property type="match status" value="1"/>
</dbReference>
<evidence type="ECO:0000256" key="11">
    <source>
        <dbReference type="RuleBase" id="RU000634"/>
    </source>
</evidence>
<dbReference type="Proteomes" id="UP001212411">
    <property type="component" value="Chromosome 1"/>
</dbReference>
<evidence type="ECO:0000256" key="6">
    <source>
        <dbReference type="ARBA" id="ARBA00022892"/>
    </source>
</evidence>
<dbReference type="GeneID" id="80874118"/>
<comment type="similarity">
    <text evidence="2 11">Belongs to the ERD2 family.</text>
</comment>
<keyword evidence="4 11" id="KW-0812">Transmembrane</keyword>
<dbReference type="KEGG" id="som:SOMG_00635"/>
<evidence type="ECO:0000256" key="5">
    <source>
        <dbReference type="ARBA" id="ARBA00022824"/>
    </source>
</evidence>
<evidence type="ECO:0000256" key="4">
    <source>
        <dbReference type="ARBA" id="ARBA00022692"/>
    </source>
</evidence>
<dbReference type="InterPro" id="IPR000133">
    <property type="entry name" value="ER_ret_rcpt"/>
</dbReference>
<keyword evidence="10 11" id="KW-0675">Receptor</keyword>
<protein>
    <recommendedName>
        <fullName evidence="11">ER lumen protein-retaining receptor</fullName>
    </recommendedName>
</protein>
<dbReference type="GO" id="GO:0005789">
    <property type="term" value="C:endoplasmic reticulum membrane"/>
    <property type="evidence" value="ECO:0007669"/>
    <property type="project" value="UniProtKB-SubCell"/>
</dbReference>
<dbReference type="GO" id="GO:0046923">
    <property type="term" value="F:ER retention sequence binding"/>
    <property type="evidence" value="ECO:0007669"/>
    <property type="project" value="InterPro"/>
</dbReference>
<feature type="transmembrane region" description="Helical" evidence="11">
    <location>
        <begin position="59"/>
        <end position="79"/>
    </location>
</feature>
<sequence>MSLFSGLGDLAHLAAIFLLLQKMRKSRSCSGISLKSHLLFLLVYITRYLNLFWRFGNFYFFLMRIIFICSEFYICYLILQNLRPTYDKRLDTFRTGYLLGGCAILTLIYPSKYNVSGILWTFSIWLESVAILPQLFMLQRSGEAETITAHYLLAMCLYRGLYIPHWIYRLATQKPVMAVSVIAGIAQTILYADFAIVYRRTVLQGKRFRLPA</sequence>
<evidence type="ECO:0000256" key="1">
    <source>
        <dbReference type="ARBA" id="ARBA00004477"/>
    </source>
</evidence>
<evidence type="ECO:0000256" key="2">
    <source>
        <dbReference type="ARBA" id="ARBA00010120"/>
    </source>
</evidence>
<keyword evidence="6" id="KW-0931">ER-Golgi transport</keyword>
<evidence type="ECO:0000313" key="12">
    <source>
        <dbReference type="EMBL" id="WBW72710.1"/>
    </source>
</evidence>
<evidence type="ECO:0000256" key="7">
    <source>
        <dbReference type="ARBA" id="ARBA00022927"/>
    </source>
</evidence>
<keyword evidence="9 11" id="KW-0472">Membrane</keyword>
<comment type="subcellular location">
    <subcellularLocation>
        <location evidence="1 11">Endoplasmic reticulum membrane</location>
        <topology evidence="1 11">Multi-pass membrane protein</topology>
    </subcellularLocation>
</comment>
<reference evidence="12 13" key="1">
    <citation type="journal article" date="2023" name="G3 (Bethesda)">
        <title>A high-quality reference genome for the fission yeast Schizosaccharomyces osmophilus.</title>
        <authorList>
            <person name="Jia G.S."/>
            <person name="Zhang W.C."/>
            <person name="Liang Y."/>
            <person name="Liu X.H."/>
            <person name="Rhind N."/>
            <person name="Pidoux A."/>
            <person name="Brysch-Herzberg M."/>
            <person name="Du L.L."/>
        </authorList>
    </citation>
    <scope>NUCLEOTIDE SEQUENCE [LARGE SCALE GENOMIC DNA]</scope>
    <source>
        <strain evidence="12 13">CBS 15793</strain>
    </source>
</reference>
<organism evidence="12 13">
    <name type="scientific">Schizosaccharomyces osmophilus</name>
    <dbReference type="NCBI Taxonomy" id="2545709"/>
    <lineage>
        <taxon>Eukaryota</taxon>
        <taxon>Fungi</taxon>
        <taxon>Dikarya</taxon>
        <taxon>Ascomycota</taxon>
        <taxon>Taphrinomycotina</taxon>
        <taxon>Schizosaccharomycetes</taxon>
        <taxon>Schizosaccharomycetales</taxon>
        <taxon>Schizosaccharomycetaceae</taxon>
        <taxon>Schizosaccharomyces</taxon>
    </lineage>
</organism>
<dbReference type="PROSITE" id="PS00951">
    <property type="entry name" value="ER_LUMEN_RECEPTOR_1"/>
    <property type="match status" value="1"/>
</dbReference>
<name>A0AAF0AW47_9SCHI</name>
<evidence type="ECO:0000256" key="3">
    <source>
        <dbReference type="ARBA" id="ARBA00022448"/>
    </source>
</evidence>
<evidence type="ECO:0000313" key="13">
    <source>
        <dbReference type="Proteomes" id="UP001212411"/>
    </source>
</evidence>
<feature type="transmembrane region" description="Helical" evidence="11">
    <location>
        <begin position="177"/>
        <end position="198"/>
    </location>
</feature>
<keyword evidence="13" id="KW-1185">Reference proteome</keyword>
<proteinExistence type="inferred from homology"/>
<dbReference type="Pfam" id="PF00810">
    <property type="entry name" value="ER_lumen_recept"/>
    <property type="match status" value="1"/>
</dbReference>
<feature type="transmembrane region" description="Helical" evidence="11">
    <location>
        <begin position="91"/>
        <end position="111"/>
    </location>
</feature>
<dbReference type="GO" id="GO:0015031">
    <property type="term" value="P:protein transport"/>
    <property type="evidence" value="ECO:0007669"/>
    <property type="project" value="UniProtKB-KW"/>
</dbReference>
<evidence type="ECO:0000256" key="10">
    <source>
        <dbReference type="ARBA" id="ARBA00023170"/>
    </source>
</evidence>
<feature type="transmembrane region" description="Helical" evidence="11">
    <location>
        <begin position="117"/>
        <end position="138"/>
    </location>
</feature>